<dbReference type="InterPro" id="IPR041667">
    <property type="entry name" value="Cupin_8"/>
</dbReference>
<gene>
    <name evidence="10" type="ORF">R1flu_018359</name>
</gene>
<keyword evidence="4" id="KW-0479">Metal-binding</keyword>
<comment type="caution">
    <text evidence="10">The sequence shown here is derived from an EMBL/GenBank/DDBJ whole genome shotgun (WGS) entry which is preliminary data.</text>
</comment>
<keyword evidence="7" id="KW-0408">Iron</keyword>
<comment type="subcellular location">
    <subcellularLocation>
        <location evidence="2">Nucleus</location>
    </subcellularLocation>
</comment>
<dbReference type="SMART" id="SM00558">
    <property type="entry name" value="JmjC"/>
    <property type="match status" value="1"/>
</dbReference>
<evidence type="ECO:0000256" key="2">
    <source>
        <dbReference type="ARBA" id="ARBA00004123"/>
    </source>
</evidence>
<dbReference type="Pfam" id="PF24472">
    <property type="entry name" value="ARM_KDM8_N"/>
    <property type="match status" value="1"/>
</dbReference>
<evidence type="ECO:0000256" key="7">
    <source>
        <dbReference type="ARBA" id="ARBA00023004"/>
    </source>
</evidence>
<keyword evidence="11" id="KW-1185">Reference proteome</keyword>
<dbReference type="InterPro" id="IPR003347">
    <property type="entry name" value="JmjC_dom"/>
</dbReference>
<keyword evidence="8" id="KW-0539">Nucleus</keyword>
<dbReference type="GO" id="GO:0051213">
    <property type="term" value="F:dioxygenase activity"/>
    <property type="evidence" value="ECO:0007669"/>
    <property type="project" value="UniProtKB-KW"/>
</dbReference>
<dbReference type="FunFam" id="2.60.120.650:FF:000029">
    <property type="entry name" value="lysine-specific demethylase JMJ30"/>
    <property type="match status" value="1"/>
</dbReference>
<dbReference type="Pfam" id="PF13621">
    <property type="entry name" value="Cupin_8"/>
    <property type="match status" value="1"/>
</dbReference>
<dbReference type="EMBL" id="JBHFFA010000001">
    <property type="protein sequence ID" value="KAL2650231.1"/>
    <property type="molecule type" value="Genomic_DNA"/>
</dbReference>
<reference evidence="10 11" key="1">
    <citation type="submission" date="2024-09" db="EMBL/GenBank/DDBJ databases">
        <title>Chromosome-scale assembly of Riccia fluitans.</title>
        <authorList>
            <person name="Paukszto L."/>
            <person name="Sawicki J."/>
            <person name="Karawczyk K."/>
            <person name="Piernik-Szablinska J."/>
            <person name="Szczecinska M."/>
            <person name="Mazdziarz M."/>
        </authorList>
    </citation>
    <scope>NUCLEOTIDE SEQUENCE [LARGE SCALE GENOMIC DNA]</scope>
    <source>
        <strain evidence="10">Rf_01</strain>
        <tissue evidence="10">Aerial parts of the thallus</tissue>
    </source>
</reference>
<comment type="similarity">
    <text evidence="3">Belongs to the JARID1 histone demethylase family.</text>
</comment>
<dbReference type="PROSITE" id="PS51184">
    <property type="entry name" value="JMJC"/>
    <property type="match status" value="1"/>
</dbReference>
<dbReference type="PANTHER" id="PTHR12461:SF105">
    <property type="entry name" value="HYPOXIA-INDUCIBLE FACTOR 1-ALPHA INHIBITOR"/>
    <property type="match status" value="1"/>
</dbReference>
<evidence type="ECO:0000256" key="6">
    <source>
        <dbReference type="ARBA" id="ARBA00023002"/>
    </source>
</evidence>
<dbReference type="Gene3D" id="2.60.120.650">
    <property type="entry name" value="Cupin"/>
    <property type="match status" value="1"/>
</dbReference>
<evidence type="ECO:0000313" key="10">
    <source>
        <dbReference type="EMBL" id="KAL2650231.1"/>
    </source>
</evidence>
<evidence type="ECO:0000259" key="9">
    <source>
        <dbReference type="PROSITE" id="PS51184"/>
    </source>
</evidence>
<evidence type="ECO:0000256" key="8">
    <source>
        <dbReference type="ARBA" id="ARBA00023242"/>
    </source>
</evidence>
<dbReference type="InterPro" id="IPR056520">
    <property type="entry name" value="ARM_KDM8_N"/>
</dbReference>
<dbReference type="PANTHER" id="PTHR12461">
    <property type="entry name" value="HYPOXIA-INDUCIBLE FACTOR 1 ALPHA INHIBITOR-RELATED"/>
    <property type="match status" value="1"/>
</dbReference>
<sequence length="408" mass="46137">MGDIAPLIHELLEAVRRQGGFGYAALVKLAESGDRNAAEEIYDMAWEQLHSGPWNEVDSAWRDAFSLACLILSDCIERQTGDLDLCLKFLDLGIIMGGLLFRSHLEFAVSAAQRAKELRREIHAPASSDGRDFFPPPSETGAVHHRHQLFVENLKNLPSSSANQKRLRTRFLPSLETFARDYFMPEQPVVITGAMAEWPAKSKWKDIDYFRRTAGSRTVPVEVGEHYLAAGWRQELMTVGELLNRICSPDIDSSNRPYLAQYGLFEQIPDLKKDIVVPDYCALGGGEMKSINAWFGPAGTVTPLHHDPHHNILAQVVGQKYVRLYSPSETSQLYPFPEFMLRNSSQVDLDKPDFIKFPEFENVLGTDFILEEGDMLYIPPKWWHYVKALSPSFSVSFWWAVGSPECSD</sequence>
<evidence type="ECO:0000256" key="3">
    <source>
        <dbReference type="ARBA" id="ARBA00006801"/>
    </source>
</evidence>
<dbReference type="AlphaFoldDB" id="A0ABD1ZH29"/>
<proteinExistence type="inferred from homology"/>
<dbReference type="SUPFAM" id="SSF51197">
    <property type="entry name" value="Clavaminate synthase-like"/>
    <property type="match status" value="1"/>
</dbReference>
<evidence type="ECO:0000256" key="5">
    <source>
        <dbReference type="ARBA" id="ARBA00022964"/>
    </source>
</evidence>
<name>A0ABD1ZH29_9MARC</name>
<organism evidence="10 11">
    <name type="scientific">Riccia fluitans</name>
    <dbReference type="NCBI Taxonomy" id="41844"/>
    <lineage>
        <taxon>Eukaryota</taxon>
        <taxon>Viridiplantae</taxon>
        <taxon>Streptophyta</taxon>
        <taxon>Embryophyta</taxon>
        <taxon>Marchantiophyta</taxon>
        <taxon>Marchantiopsida</taxon>
        <taxon>Marchantiidae</taxon>
        <taxon>Marchantiales</taxon>
        <taxon>Ricciaceae</taxon>
        <taxon>Riccia</taxon>
    </lineage>
</organism>
<evidence type="ECO:0000256" key="4">
    <source>
        <dbReference type="ARBA" id="ARBA00022723"/>
    </source>
</evidence>
<keyword evidence="6" id="KW-0560">Oxidoreductase</keyword>
<dbReference type="Proteomes" id="UP001605036">
    <property type="component" value="Unassembled WGS sequence"/>
</dbReference>
<comment type="cofactor">
    <cofactor evidence="1">
        <name>Fe(2+)</name>
        <dbReference type="ChEBI" id="CHEBI:29033"/>
    </cofactor>
</comment>
<evidence type="ECO:0000256" key="1">
    <source>
        <dbReference type="ARBA" id="ARBA00001954"/>
    </source>
</evidence>
<evidence type="ECO:0000313" key="11">
    <source>
        <dbReference type="Proteomes" id="UP001605036"/>
    </source>
</evidence>
<keyword evidence="5" id="KW-0223">Dioxygenase</keyword>
<feature type="domain" description="JmjC" evidence="9">
    <location>
        <begin position="257"/>
        <end position="408"/>
    </location>
</feature>
<dbReference type="GO" id="GO:0046872">
    <property type="term" value="F:metal ion binding"/>
    <property type="evidence" value="ECO:0007669"/>
    <property type="project" value="UniProtKB-KW"/>
</dbReference>
<accession>A0ABD1ZH29</accession>
<dbReference type="GO" id="GO:0005634">
    <property type="term" value="C:nucleus"/>
    <property type="evidence" value="ECO:0007669"/>
    <property type="project" value="UniProtKB-SubCell"/>
</dbReference>
<protein>
    <recommendedName>
        <fullName evidence="9">JmjC domain-containing protein</fullName>
    </recommendedName>
</protein>